<dbReference type="Proteomes" id="UP001292094">
    <property type="component" value="Unassembled WGS sequence"/>
</dbReference>
<dbReference type="SMART" id="SM00192">
    <property type="entry name" value="LDLa"/>
    <property type="match status" value="2"/>
</dbReference>
<dbReference type="GO" id="GO:0042562">
    <property type="term" value="F:hormone binding"/>
    <property type="evidence" value="ECO:0007669"/>
    <property type="project" value="TreeGrafter"/>
</dbReference>
<dbReference type="PROSITE" id="PS50068">
    <property type="entry name" value="LDLRA_2"/>
    <property type="match status" value="1"/>
</dbReference>
<dbReference type="InterPro" id="IPR001881">
    <property type="entry name" value="EGF-like_Ca-bd_dom"/>
</dbReference>
<name>A0AAE1Q5Q1_9EUCA</name>
<dbReference type="SMART" id="SM00179">
    <property type="entry name" value="EGF_CA"/>
    <property type="match status" value="1"/>
</dbReference>
<keyword evidence="15" id="KW-1185">Reference proteome</keyword>
<dbReference type="PROSITE" id="PS01186">
    <property type="entry name" value="EGF_2"/>
    <property type="match status" value="1"/>
</dbReference>
<proteinExistence type="predicted"/>
<dbReference type="Gene3D" id="4.10.400.10">
    <property type="entry name" value="Low-density Lipoprotein Receptor"/>
    <property type="match status" value="1"/>
</dbReference>
<dbReference type="GO" id="GO:0006898">
    <property type="term" value="P:receptor-mediated endocytosis"/>
    <property type="evidence" value="ECO:0007669"/>
    <property type="project" value="TreeGrafter"/>
</dbReference>
<evidence type="ECO:0000256" key="11">
    <source>
        <dbReference type="PROSITE-ProRule" id="PRU00076"/>
    </source>
</evidence>
<reference evidence="14" key="1">
    <citation type="submission" date="2023-11" db="EMBL/GenBank/DDBJ databases">
        <title>Genome assemblies of two species of porcelain crab, Petrolisthes cinctipes and Petrolisthes manimaculis (Anomura: Porcellanidae).</title>
        <authorList>
            <person name="Angst P."/>
        </authorList>
    </citation>
    <scope>NUCLEOTIDE SEQUENCE</scope>
    <source>
        <strain evidence="14">PB745_02</strain>
        <tissue evidence="14">Gill</tissue>
    </source>
</reference>
<dbReference type="EMBL" id="JAWZYT010000787">
    <property type="protein sequence ID" value="KAK4318957.1"/>
    <property type="molecule type" value="Genomic_DNA"/>
</dbReference>
<evidence type="ECO:0000256" key="5">
    <source>
        <dbReference type="ARBA" id="ARBA00022737"/>
    </source>
</evidence>
<feature type="disulfide bond" evidence="12">
    <location>
        <begin position="111"/>
        <end position="129"/>
    </location>
</feature>
<dbReference type="PROSITE" id="PS00010">
    <property type="entry name" value="ASX_HYDROXYL"/>
    <property type="match status" value="1"/>
</dbReference>
<dbReference type="InterPro" id="IPR051221">
    <property type="entry name" value="LDLR-related"/>
</dbReference>
<evidence type="ECO:0000256" key="6">
    <source>
        <dbReference type="ARBA" id="ARBA00022989"/>
    </source>
</evidence>
<keyword evidence="3" id="KW-0254">Endocytosis</keyword>
<evidence type="ECO:0000259" key="13">
    <source>
        <dbReference type="PROSITE" id="PS50026"/>
    </source>
</evidence>
<dbReference type="SUPFAM" id="SSF57196">
    <property type="entry name" value="EGF/Laminin"/>
    <property type="match status" value="1"/>
</dbReference>
<comment type="caution">
    <text evidence="11">Lacks conserved residue(s) required for the propagation of feature annotation.</text>
</comment>
<dbReference type="CDD" id="cd00112">
    <property type="entry name" value="LDLa"/>
    <property type="match status" value="1"/>
</dbReference>
<dbReference type="InterPro" id="IPR036055">
    <property type="entry name" value="LDL_receptor-like_sf"/>
</dbReference>
<dbReference type="InterPro" id="IPR000742">
    <property type="entry name" value="EGF"/>
</dbReference>
<keyword evidence="2 11" id="KW-0245">EGF-like domain</keyword>
<evidence type="ECO:0000256" key="7">
    <source>
        <dbReference type="ARBA" id="ARBA00023136"/>
    </source>
</evidence>
<dbReference type="AlphaFoldDB" id="A0AAE1Q5Q1"/>
<dbReference type="PROSITE" id="PS50026">
    <property type="entry name" value="EGF_3"/>
    <property type="match status" value="1"/>
</dbReference>
<evidence type="ECO:0000313" key="15">
    <source>
        <dbReference type="Proteomes" id="UP001292094"/>
    </source>
</evidence>
<evidence type="ECO:0000256" key="10">
    <source>
        <dbReference type="ARBA" id="ARBA00023180"/>
    </source>
</evidence>
<dbReference type="FunFam" id="2.10.25.10:FF:000009">
    <property type="entry name" value="Low-density lipoprotein receptor isoform 1"/>
    <property type="match status" value="1"/>
</dbReference>
<evidence type="ECO:0000256" key="4">
    <source>
        <dbReference type="ARBA" id="ARBA00022692"/>
    </source>
</evidence>
<evidence type="ECO:0000256" key="9">
    <source>
        <dbReference type="ARBA" id="ARBA00023170"/>
    </source>
</evidence>
<dbReference type="GO" id="GO:0043235">
    <property type="term" value="C:receptor complex"/>
    <property type="evidence" value="ECO:0007669"/>
    <property type="project" value="TreeGrafter"/>
</dbReference>
<protein>
    <recommendedName>
        <fullName evidence="13">EGF-like domain-containing protein</fullName>
    </recommendedName>
</protein>
<evidence type="ECO:0000313" key="14">
    <source>
        <dbReference type="EMBL" id="KAK4318957.1"/>
    </source>
</evidence>
<dbReference type="GO" id="GO:0016324">
    <property type="term" value="C:apical plasma membrane"/>
    <property type="evidence" value="ECO:0007669"/>
    <property type="project" value="TreeGrafter"/>
</dbReference>
<dbReference type="InterPro" id="IPR000152">
    <property type="entry name" value="EGF-type_Asp/Asn_hydroxyl_site"/>
</dbReference>
<keyword evidence="10" id="KW-0325">Glycoprotein</keyword>
<feature type="disulfide bond" evidence="12">
    <location>
        <begin position="104"/>
        <end position="116"/>
    </location>
</feature>
<feature type="disulfide bond" evidence="11">
    <location>
        <begin position="159"/>
        <end position="169"/>
    </location>
</feature>
<keyword evidence="6" id="KW-1133">Transmembrane helix</keyword>
<dbReference type="InterPro" id="IPR023415">
    <property type="entry name" value="LDLR_class-A_CS"/>
</dbReference>
<keyword evidence="4" id="KW-0812">Transmembrane</keyword>
<comment type="caution">
    <text evidence="14">The sequence shown here is derived from an EMBL/GenBank/DDBJ whole genome shotgun (WGS) entry which is preliminary data.</text>
</comment>
<dbReference type="Gene3D" id="2.10.25.10">
    <property type="entry name" value="Laminin"/>
    <property type="match status" value="1"/>
</dbReference>
<dbReference type="PANTHER" id="PTHR22722:SF14">
    <property type="entry name" value="MEGALIN, ISOFORM A"/>
    <property type="match status" value="1"/>
</dbReference>
<dbReference type="Pfam" id="PF00057">
    <property type="entry name" value="Ldl_recept_a"/>
    <property type="match status" value="1"/>
</dbReference>
<dbReference type="PANTHER" id="PTHR22722">
    <property type="entry name" value="LOW-DENSITY LIPOPROTEIN RECEPTOR-RELATED PROTEIN 2-RELATED"/>
    <property type="match status" value="1"/>
</dbReference>
<organism evidence="14 15">
    <name type="scientific">Petrolisthes manimaculis</name>
    <dbReference type="NCBI Taxonomy" id="1843537"/>
    <lineage>
        <taxon>Eukaryota</taxon>
        <taxon>Metazoa</taxon>
        <taxon>Ecdysozoa</taxon>
        <taxon>Arthropoda</taxon>
        <taxon>Crustacea</taxon>
        <taxon>Multicrustacea</taxon>
        <taxon>Malacostraca</taxon>
        <taxon>Eumalacostraca</taxon>
        <taxon>Eucarida</taxon>
        <taxon>Decapoda</taxon>
        <taxon>Pleocyemata</taxon>
        <taxon>Anomura</taxon>
        <taxon>Galatheoidea</taxon>
        <taxon>Porcellanidae</taxon>
        <taxon>Petrolisthes</taxon>
    </lineage>
</organism>
<evidence type="ECO:0000256" key="12">
    <source>
        <dbReference type="PROSITE-ProRule" id="PRU00124"/>
    </source>
</evidence>
<comment type="subcellular location">
    <subcellularLocation>
        <location evidence="1">Membrane</location>
        <topology evidence="1">Single-pass type I membrane protein</topology>
    </subcellularLocation>
</comment>
<accession>A0AAE1Q5Q1</accession>
<dbReference type="GO" id="GO:0005509">
    <property type="term" value="F:calcium ion binding"/>
    <property type="evidence" value="ECO:0007669"/>
    <property type="project" value="InterPro"/>
</dbReference>
<keyword evidence="5" id="KW-0677">Repeat</keyword>
<feature type="domain" description="EGF-like" evidence="13">
    <location>
        <begin position="155"/>
        <end position="194"/>
    </location>
</feature>
<gene>
    <name evidence="14" type="ORF">Pmani_010046</name>
</gene>
<dbReference type="CDD" id="cd00054">
    <property type="entry name" value="EGF_CA"/>
    <property type="match status" value="1"/>
</dbReference>
<sequence length="249" mass="27887">MVREPEAKIVYRGNIMLWNPGPDYSGGIVIVYHPGLLHTHEPVTILYVFYSEWDRPVNMSRAYLDGTNVMVFSSVLLGICIPKSWKCDCEDESDEPESCGKVTCLNTHFQCNNTRCIFHSWLCDGEEDCRDRSDETNPEACGKPGFRCGDTECEDIDECTPPGIYSQKCTNGKGFYRCSCSEGYTLYTDKKTCKAANHSLAYLVISNHRSILTADLNQRSLERVPVLVENVVATASDMKSGTVLCFGQI</sequence>
<dbReference type="PROSITE" id="PS01209">
    <property type="entry name" value="LDLRA_1"/>
    <property type="match status" value="1"/>
</dbReference>
<keyword evidence="7" id="KW-0472">Membrane</keyword>
<evidence type="ECO:0000256" key="1">
    <source>
        <dbReference type="ARBA" id="ARBA00004479"/>
    </source>
</evidence>
<dbReference type="SUPFAM" id="SSF57424">
    <property type="entry name" value="LDL receptor-like module"/>
    <property type="match status" value="1"/>
</dbReference>
<evidence type="ECO:0000256" key="2">
    <source>
        <dbReference type="ARBA" id="ARBA00022536"/>
    </source>
</evidence>
<evidence type="ECO:0000256" key="3">
    <source>
        <dbReference type="ARBA" id="ARBA00022583"/>
    </source>
</evidence>
<dbReference type="PRINTS" id="PR00261">
    <property type="entry name" value="LDLRECEPTOR"/>
</dbReference>
<evidence type="ECO:0000256" key="8">
    <source>
        <dbReference type="ARBA" id="ARBA00023157"/>
    </source>
</evidence>
<keyword evidence="9" id="KW-0675">Receptor</keyword>
<keyword evidence="8 11" id="KW-1015">Disulfide bond</keyword>
<dbReference type="InterPro" id="IPR002172">
    <property type="entry name" value="LDrepeatLR_classA_rpt"/>
</dbReference>